<dbReference type="Pfam" id="PF02687">
    <property type="entry name" value="FtsX"/>
    <property type="match status" value="1"/>
</dbReference>
<dbReference type="RefSeq" id="WP_353545692.1">
    <property type="nucleotide sequence ID" value="NZ_JAGKSB010000001.1"/>
</dbReference>
<comment type="caution">
    <text evidence="10">The sequence shown here is derived from an EMBL/GenBank/DDBJ whole genome shotgun (WGS) entry which is preliminary data.</text>
</comment>
<keyword evidence="2" id="KW-1003">Cell membrane</keyword>
<dbReference type="Proteomes" id="UP000679691">
    <property type="component" value="Unassembled WGS sequence"/>
</dbReference>
<keyword evidence="5 7" id="KW-0472">Membrane</keyword>
<dbReference type="PANTHER" id="PTHR30572:SF4">
    <property type="entry name" value="ABC TRANSPORTER PERMEASE YTRF"/>
    <property type="match status" value="1"/>
</dbReference>
<feature type="transmembrane region" description="Helical" evidence="7">
    <location>
        <begin position="378"/>
        <end position="398"/>
    </location>
</feature>
<name>A0A8T4HBP4_9SPHI</name>
<sequence>MSVKLSYFETVKLALQAVVQNKLRTLLTALIIAIGITALVGVLTSIDAIKSSLTSSFSSMGSNSFNIRNRGLNIRIGQSGTQAKVFPEISYHEALDFKERFSHLGVVSLNANVSWNTTAKFRSEQTNPTIGLVGADENYLSTSGYELEQGRNFSTSDVAKGNPVIIIGHEIYTTLFKGNIDPLGQAILVRGTQFTVIGVLKSKGVSAGFGADKATIIPLSKARFLMNAGRPSFTITVAAADPVRLKLLKEEATLLFRNIRGLTPRDDTNFELIAADAISQMLLSNLIWVTLAAIVIAIITLFGASIGLMNIMLVSVTERTREIGIRKSLGATPTIIQRQFLYEAIFICVIGGVVGVIFGLMVGNAVALLLGAPFIIPWNWMFLGVFVCVLVGMASGSYPASKASKLDPVEALRYE</sequence>
<dbReference type="PANTHER" id="PTHR30572">
    <property type="entry name" value="MEMBRANE COMPONENT OF TRANSPORTER-RELATED"/>
    <property type="match status" value="1"/>
</dbReference>
<evidence type="ECO:0000256" key="6">
    <source>
        <dbReference type="ARBA" id="ARBA00038076"/>
    </source>
</evidence>
<organism evidence="10 11">
    <name type="scientific">Rhinopithecimicrobium faecis</name>
    <dbReference type="NCBI Taxonomy" id="2820698"/>
    <lineage>
        <taxon>Bacteria</taxon>
        <taxon>Pseudomonadati</taxon>
        <taxon>Bacteroidota</taxon>
        <taxon>Sphingobacteriia</taxon>
        <taxon>Sphingobacteriales</taxon>
        <taxon>Sphingobacteriaceae</taxon>
        <taxon>Rhinopithecimicrobium</taxon>
    </lineage>
</organism>
<evidence type="ECO:0000313" key="10">
    <source>
        <dbReference type="EMBL" id="MBP3942211.1"/>
    </source>
</evidence>
<dbReference type="AlphaFoldDB" id="A0A8T4HBP4"/>
<evidence type="ECO:0000259" key="8">
    <source>
        <dbReference type="Pfam" id="PF02687"/>
    </source>
</evidence>
<protein>
    <submittedName>
        <fullName evidence="10">ABC transporter permease</fullName>
    </submittedName>
</protein>
<feature type="domain" description="MacB-like periplasmic core" evidence="9">
    <location>
        <begin position="25"/>
        <end position="252"/>
    </location>
</feature>
<evidence type="ECO:0000313" key="11">
    <source>
        <dbReference type="Proteomes" id="UP000679691"/>
    </source>
</evidence>
<feature type="domain" description="ABC3 transporter permease C-terminal" evidence="8">
    <location>
        <begin position="294"/>
        <end position="408"/>
    </location>
</feature>
<evidence type="ECO:0000256" key="4">
    <source>
        <dbReference type="ARBA" id="ARBA00022989"/>
    </source>
</evidence>
<evidence type="ECO:0000259" key="9">
    <source>
        <dbReference type="Pfam" id="PF12704"/>
    </source>
</evidence>
<dbReference type="InterPro" id="IPR003838">
    <property type="entry name" value="ABC3_permease_C"/>
</dbReference>
<gene>
    <name evidence="10" type="ORF">J5U18_01290</name>
</gene>
<feature type="transmembrane region" description="Helical" evidence="7">
    <location>
        <begin position="286"/>
        <end position="313"/>
    </location>
</feature>
<dbReference type="InterPro" id="IPR025857">
    <property type="entry name" value="MacB_PCD"/>
</dbReference>
<comment type="subcellular location">
    <subcellularLocation>
        <location evidence="1">Cell membrane</location>
        <topology evidence="1">Multi-pass membrane protein</topology>
    </subcellularLocation>
</comment>
<evidence type="ECO:0000256" key="5">
    <source>
        <dbReference type="ARBA" id="ARBA00023136"/>
    </source>
</evidence>
<feature type="transmembrane region" description="Helical" evidence="7">
    <location>
        <begin position="344"/>
        <end position="372"/>
    </location>
</feature>
<comment type="similarity">
    <text evidence="6">Belongs to the ABC-4 integral membrane protein family.</text>
</comment>
<evidence type="ECO:0000256" key="2">
    <source>
        <dbReference type="ARBA" id="ARBA00022475"/>
    </source>
</evidence>
<keyword evidence="4 7" id="KW-1133">Transmembrane helix</keyword>
<evidence type="ECO:0000256" key="7">
    <source>
        <dbReference type="SAM" id="Phobius"/>
    </source>
</evidence>
<evidence type="ECO:0000256" key="3">
    <source>
        <dbReference type="ARBA" id="ARBA00022692"/>
    </source>
</evidence>
<feature type="transmembrane region" description="Helical" evidence="7">
    <location>
        <begin position="26"/>
        <end position="46"/>
    </location>
</feature>
<dbReference type="Pfam" id="PF12704">
    <property type="entry name" value="MacB_PCD"/>
    <property type="match status" value="1"/>
</dbReference>
<keyword evidence="3 7" id="KW-0812">Transmembrane</keyword>
<dbReference type="GO" id="GO:0005886">
    <property type="term" value="C:plasma membrane"/>
    <property type="evidence" value="ECO:0007669"/>
    <property type="project" value="UniProtKB-SubCell"/>
</dbReference>
<dbReference type="EMBL" id="JAGKSB010000001">
    <property type="protein sequence ID" value="MBP3942211.1"/>
    <property type="molecule type" value="Genomic_DNA"/>
</dbReference>
<dbReference type="GO" id="GO:0022857">
    <property type="term" value="F:transmembrane transporter activity"/>
    <property type="evidence" value="ECO:0007669"/>
    <property type="project" value="TreeGrafter"/>
</dbReference>
<evidence type="ECO:0000256" key="1">
    <source>
        <dbReference type="ARBA" id="ARBA00004651"/>
    </source>
</evidence>
<keyword evidence="11" id="KW-1185">Reference proteome</keyword>
<dbReference type="InterPro" id="IPR050250">
    <property type="entry name" value="Macrolide_Exporter_MacB"/>
</dbReference>
<reference evidence="10" key="1">
    <citation type="submission" date="2021-03" db="EMBL/GenBank/DDBJ databases">
        <authorList>
            <person name="Lu T."/>
            <person name="Wang Q."/>
            <person name="Han X."/>
        </authorList>
    </citation>
    <scope>NUCLEOTIDE SEQUENCE</scope>
    <source>
        <strain evidence="10">WQ 2009</strain>
    </source>
</reference>
<accession>A0A8T4HBP4</accession>
<proteinExistence type="inferred from homology"/>